<sequence>MSDLKIANITIDCSGDASALAGFYAELLRTEVDEGASPYFATVGRRAGSVTLMFIRVPDRTPGKNSVHVDLHAADVPAEVERAVGLGAKHVKDFDEYGAVWTTLTDPEGNLFDIGAGAGS</sequence>
<feature type="domain" description="VOC" evidence="1">
    <location>
        <begin position="5"/>
        <end position="117"/>
    </location>
</feature>
<accession>A0ABN3H5I9</accession>
<proteinExistence type="predicted"/>
<dbReference type="EMBL" id="BAAARV010000069">
    <property type="protein sequence ID" value="GAA2369657.1"/>
    <property type="molecule type" value="Genomic_DNA"/>
</dbReference>
<evidence type="ECO:0000313" key="3">
    <source>
        <dbReference type="Proteomes" id="UP001501444"/>
    </source>
</evidence>
<evidence type="ECO:0000313" key="2">
    <source>
        <dbReference type="EMBL" id="GAA2369657.1"/>
    </source>
</evidence>
<comment type="caution">
    <text evidence="2">The sequence shown here is derived from an EMBL/GenBank/DDBJ whole genome shotgun (WGS) entry which is preliminary data.</text>
</comment>
<dbReference type="PROSITE" id="PS51819">
    <property type="entry name" value="VOC"/>
    <property type="match status" value="1"/>
</dbReference>
<dbReference type="InterPro" id="IPR037523">
    <property type="entry name" value="VOC_core"/>
</dbReference>
<name>A0ABN3H5I9_9ACTN</name>
<evidence type="ECO:0000259" key="1">
    <source>
        <dbReference type="PROSITE" id="PS51819"/>
    </source>
</evidence>
<dbReference type="Proteomes" id="UP001501444">
    <property type="component" value="Unassembled WGS sequence"/>
</dbReference>
<dbReference type="Gene3D" id="3.10.180.10">
    <property type="entry name" value="2,3-Dihydroxybiphenyl 1,2-Dioxygenase, domain 1"/>
    <property type="match status" value="1"/>
</dbReference>
<organism evidence="2 3">
    <name type="scientific">Dactylosporangium salmoneum</name>
    <dbReference type="NCBI Taxonomy" id="53361"/>
    <lineage>
        <taxon>Bacteria</taxon>
        <taxon>Bacillati</taxon>
        <taxon>Actinomycetota</taxon>
        <taxon>Actinomycetes</taxon>
        <taxon>Micromonosporales</taxon>
        <taxon>Micromonosporaceae</taxon>
        <taxon>Dactylosporangium</taxon>
    </lineage>
</organism>
<dbReference type="InterPro" id="IPR029068">
    <property type="entry name" value="Glyas_Bleomycin-R_OHBP_Dase"/>
</dbReference>
<protein>
    <recommendedName>
        <fullName evidence="1">VOC domain-containing protein</fullName>
    </recommendedName>
</protein>
<reference evidence="2 3" key="1">
    <citation type="journal article" date="2019" name="Int. J. Syst. Evol. Microbiol.">
        <title>The Global Catalogue of Microorganisms (GCM) 10K type strain sequencing project: providing services to taxonomists for standard genome sequencing and annotation.</title>
        <authorList>
            <consortium name="The Broad Institute Genomics Platform"/>
            <consortium name="The Broad Institute Genome Sequencing Center for Infectious Disease"/>
            <person name="Wu L."/>
            <person name="Ma J."/>
        </authorList>
    </citation>
    <scope>NUCLEOTIDE SEQUENCE [LARGE SCALE GENOMIC DNA]</scope>
    <source>
        <strain evidence="2 3">JCM 3272</strain>
    </source>
</reference>
<dbReference type="Pfam" id="PF18029">
    <property type="entry name" value="Glyoxalase_6"/>
    <property type="match status" value="1"/>
</dbReference>
<dbReference type="PANTHER" id="PTHR35908">
    <property type="entry name" value="HYPOTHETICAL FUSION PROTEIN"/>
    <property type="match status" value="1"/>
</dbReference>
<keyword evidence="3" id="KW-1185">Reference proteome</keyword>
<dbReference type="SUPFAM" id="SSF54593">
    <property type="entry name" value="Glyoxalase/Bleomycin resistance protein/Dihydroxybiphenyl dioxygenase"/>
    <property type="match status" value="1"/>
</dbReference>
<dbReference type="InterPro" id="IPR041581">
    <property type="entry name" value="Glyoxalase_6"/>
</dbReference>
<gene>
    <name evidence="2" type="ORF">GCM10010170_070200</name>
</gene>
<dbReference type="PANTHER" id="PTHR35908:SF1">
    <property type="entry name" value="CONSERVED PROTEIN"/>
    <property type="match status" value="1"/>
</dbReference>